<feature type="transmembrane region" description="Helical" evidence="1">
    <location>
        <begin position="94"/>
        <end position="112"/>
    </location>
</feature>
<dbReference type="eggNOG" id="COG2311">
    <property type="taxonomic scope" value="Bacteria"/>
</dbReference>
<dbReference type="InterPro" id="IPR052529">
    <property type="entry name" value="Bact_Transport_Assoc"/>
</dbReference>
<evidence type="ECO:0000259" key="2">
    <source>
        <dbReference type="Pfam" id="PF04235"/>
    </source>
</evidence>
<feature type="transmembrane region" description="Helical" evidence="1">
    <location>
        <begin position="172"/>
        <end position="192"/>
    </location>
</feature>
<dbReference type="AlphaFoldDB" id="D5UHZ5"/>
<evidence type="ECO:0000313" key="4">
    <source>
        <dbReference type="Proteomes" id="UP000000849"/>
    </source>
</evidence>
<dbReference type="KEGG" id="cfl:Cfla_0505"/>
<dbReference type="PANTHER" id="PTHR30590">
    <property type="entry name" value="INNER MEMBRANE PROTEIN"/>
    <property type="match status" value="1"/>
</dbReference>
<feature type="transmembrane region" description="Helical" evidence="1">
    <location>
        <begin position="338"/>
        <end position="358"/>
    </location>
</feature>
<evidence type="ECO:0000313" key="3">
    <source>
        <dbReference type="EMBL" id="ADG73419.1"/>
    </source>
</evidence>
<dbReference type="Proteomes" id="UP000000849">
    <property type="component" value="Chromosome"/>
</dbReference>
<dbReference type="PANTHER" id="PTHR30590:SF2">
    <property type="entry name" value="INNER MEMBRANE PROTEIN"/>
    <property type="match status" value="1"/>
</dbReference>
<accession>D5UHZ5</accession>
<dbReference type="Pfam" id="PF04235">
    <property type="entry name" value="DUF418"/>
    <property type="match status" value="1"/>
</dbReference>
<feature type="transmembrane region" description="Helical" evidence="1">
    <location>
        <begin position="124"/>
        <end position="141"/>
    </location>
</feature>
<feature type="transmembrane region" description="Helical" evidence="1">
    <location>
        <begin position="292"/>
        <end position="317"/>
    </location>
</feature>
<keyword evidence="4" id="KW-1185">Reference proteome</keyword>
<protein>
    <recommendedName>
        <fullName evidence="2">DUF418 domain-containing protein</fullName>
    </recommendedName>
</protein>
<sequence length="407" mass="43403">MTNLAVTSTVTPARARHAVLDEPRHAPTAAPARSLAPDLARGALLLFIALSNVWGYLHGRALSELGDRPLDASGLDRLVDGLTTLLVDDRSRPMFAILYGFGIATMATRLAARGRDERGVRRVLARRSVGLIVLGLVHALLLFPFDILTPYGVTGLLALALVNRSRAALLRWFWGSLALMLAVFLPVTYGWFAFGGEGDFSTDYLTSAVERVVNAAATGVLAGVVLLFVPQVVAGILLARSGWLTDPARYRARLGRTALVTGLVVLVAGVPHALTVAQVWEPGFHTGRTAMLVHEVAGLAGGFAYVCLFGWLAAVWADRRRGPAVHAVVAVGQRSLTSYLLQSVMFAPLLSAWGLGWGAHLGTAQAAALAVGVWLVTVAVAVALSRAGRTGPFEALLRRWTYARDPR</sequence>
<organism evidence="3 4">
    <name type="scientific">Cellulomonas flavigena (strain ATCC 482 / DSM 20109 / BCRC 11376 / JCM 18109 / NBRC 3775 / NCIMB 8073 / NRS 134)</name>
    <dbReference type="NCBI Taxonomy" id="446466"/>
    <lineage>
        <taxon>Bacteria</taxon>
        <taxon>Bacillati</taxon>
        <taxon>Actinomycetota</taxon>
        <taxon>Actinomycetes</taxon>
        <taxon>Micrococcales</taxon>
        <taxon>Cellulomonadaceae</taxon>
        <taxon>Cellulomonas</taxon>
    </lineage>
</organism>
<gene>
    <name evidence="3" type="ordered locus">Cfla_0505</name>
</gene>
<dbReference type="HOGENOM" id="CLU_039610_1_0_11"/>
<dbReference type="STRING" id="446466.Cfla_0505"/>
<feature type="transmembrane region" description="Helical" evidence="1">
    <location>
        <begin position="364"/>
        <end position="384"/>
    </location>
</feature>
<proteinExistence type="predicted"/>
<feature type="transmembrane region" description="Helical" evidence="1">
    <location>
        <begin position="147"/>
        <end position="165"/>
    </location>
</feature>
<name>D5UHZ5_CELFN</name>
<keyword evidence="1" id="KW-1133">Transmembrane helix</keyword>
<dbReference type="RefSeq" id="WP_013115753.1">
    <property type="nucleotide sequence ID" value="NC_014151.1"/>
</dbReference>
<evidence type="ECO:0000256" key="1">
    <source>
        <dbReference type="SAM" id="Phobius"/>
    </source>
</evidence>
<reference evidence="3 4" key="1">
    <citation type="journal article" date="2010" name="Stand. Genomic Sci.">
        <title>Complete genome sequence of Cellulomonas flavigena type strain (134).</title>
        <authorList>
            <person name="Abt B."/>
            <person name="Foster B."/>
            <person name="Lapidus A."/>
            <person name="Clum A."/>
            <person name="Sun H."/>
            <person name="Pukall R."/>
            <person name="Lucas S."/>
            <person name="Glavina Del Rio T."/>
            <person name="Nolan M."/>
            <person name="Tice H."/>
            <person name="Cheng J.F."/>
            <person name="Pitluck S."/>
            <person name="Liolios K."/>
            <person name="Ivanova N."/>
            <person name="Mavromatis K."/>
            <person name="Ovchinnikova G."/>
            <person name="Pati A."/>
            <person name="Goodwin L."/>
            <person name="Chen A."/>
            <person name="Palaniappan K."/>
            <person name="Land M."/>
            <person name="Hauser L."/>
            <person name="Chang Y.J."/>
            <person name="Jeffries C.D."/>
            <person name="Rohde M."/>
            <person name="Goker M."/>
            <person name="Woyke T."/>
            <person name="Bristow J."/>
            <person name="Eisen J.A."/>
            <person name="Markowitz V."/>
            <person name="Hugenholtz P."/>
            <person name="Kyrpides N.C."/>
            <person name="Klenk H.P."/>
        </authorList>
    </citation>
    <scope>NUCLEOTIDE SEQUENCE [LARGE SCALE GENOMIC DNA]</scope>
    <source>
        <strain evidence="4">ATCC 482 / DSM 20109 / BCRC 11376 / JCM 18109 / NBRC 3775 / NCIMB 8073 / NRS 134</strain>
    </source>
</reference>
<feature type="transmembrane region" description="Helical" evidence="1">
    <location>
        <begin position="258"/>
        <end position="280"/>
    </location>
</feature>
<dbReference type="OrthoDB" id="2388539at2"/>
<feature type="transmembrane region" description="Helical" evidence="1">
    <location>
        <begin position="212"/>
        <end position="238"/>
    </location>
</feature>
<keyword evidence="1" id="KW-0812">Transmembrane</keyword>
<keyword evidence="1" id="KW-0472">Membrane</keyword>
<feature type="transmembrane region" description="Helical" evidence="1">
    <location>
        <begin position="39"/>
        <end position="57"/>
    </location>
</feature>
<dbReference type="InterPro" id="IPR007349">
    <property type="entry name" value="DUF418"/>
</dbReference>
<dbReference type="EMBL" id="CP001964">
    <property type="protein sequence ID" value="ADG73419.1"/>
    <property type="molecule type" value="Genomic_DNA"/>
</dbReference>
<feature type="domain" description="DUF418" evidence="2">
    <location>
        <begin position="238"/>
        <end position="403"/>
    </location>
</feature>